<dbReference type="Proteomes" id="UP000996601">
    <property type="component" value="Unassembled WGS sequence"/>
</dbReference>
<name>A0ABT1R2M9_9HYPH</name>
<keyword evidence="2" id="KW-1185">Reference proteome</keyword>
<dbReference type="Pfam" id="PF08811">
    <property type="entry name" value="DUF1800"/>
    <property type="match status" value="1"/>
</dbReference>
<proteinExistence type="predicted"/>
<dbReference type="InterPro" id="IPR014917">
    <property type="entry name" value="DUF1800"/>
</dbReference>
<dbReference type="RefSeq" id="WP_256115564.1">
    <property type="nucleotide sequence ID" value="NZ_WHSB02000002.1"/>
</dbReference>
<gene>
    <name evidence="1" type="ORF">GB927_005125</name>
</gene>
<comment type="caution">
    <text evidence="1">The sequence shown here is derived from an EMBL/GenBank/DDBJ whole genome shotgun (WGS) entry which is preliminary data.</text>
</comment>
<dbReference type="EMBL" id="WHSB02000002">
    <property type="protein sequence ID" value="MCQ4629408.1"/>
    <property type="molecule type" value="Genomic_DNA"/>
</dbReference>
<evidence type="ECO:0000313" key="1">
    <source>
        <dbReference type="EMBL" id="MCQ4629408.1"/>
    </source>
</evidence>
<organism evidence="1 2">
    <name type="scientific">Shinella lacus</name>
    <dbReference type="NCBI Taxonomy" id="2654216"/>
    <lineage>
        <taxon>Bacteria</taxon>
        <taxon>Pseudomonadati</taxon>
        <taxon>Pseudomonadota</taxon>
        <taxon>Alphaproteobacteria</taxon>
        <taxon>Hyphomicrobiales</taxon>
        <taxon>Rhizobiaceae</taxon>
        <taxon>Shinella</taxon>
    </lineage>
</organism>
<reference evidence="1" key="1">
    <citation type="submission" date="2021-07" db="EMBL/GenBank/DDBJ databases">
        <title>Shinella sp. nov., a novel member of the genus Shinella from water.</title>
        <authorList>
            <person name="Deng Y."/>
        </authorList>
    </citation>
    <scope>NUCLEOTIDE SEQUENCE</scope>
    <source>
        <strain evidence="1">CPCC 100929</strain>
    </source>
</reference>
<sequence length="490" mass="53759">MTTSFSTMAAIRFGYGRRPGETPPESVEALIRQVERGTRETCLFPFEGIAGRRARFSAFREVQQAYNAARDANMLVMVGEQSVNPYNIVMANAFRRDQHLKVRQAVFSPNGFFERLAAFWGDHFAINARKGGAMRILAGLHEAEAIRPNLGGSFSDLLKAAVLHPAMLAYLDQTRSIGPNSPVGLKSGRGLNENLARELIELHTMGAGSGYSQKDVRSTAFVLTGLWFRNPVYETVYRTRSAEPGSYRVLGKSYGGRARQIEQVYALLDDLADRKETRRHICRKLVVHFIADDPPQPVVDAMVKVWGRSGGQLVDVYRAMLEHPLSFEEEGRKARQPFDFVVAALRALNVPAEALGPGEDAKKAGVRPATDVTALQDVATMTAAGKPALGANPLSVGIIDRLGQPIWSAPSPAGWEENLSAWVTGSQLTERIAWARRLVARFGGTDDPRMLLEATMADAARADTIETVSRAPNRVVGLAMVLASPEFNRR</sequence>
<protein>
    <submittedName>
        <fullName evidence="1">DUF1800 domain-containing protein</fullName>
    </submittedName>
</protein>
<evidence type="ECO:0000313" key="2">
    <source>
        <dbReference type="Proteomes" id="UP000996601"/>
    </source>
</evidence>
<accession>A0ABT1R2M9</accession>